<reference evidence="6" key="1">
    <citation type="submission" date="2023-03" db="EMBL/GenBank/DDBJ databases">
        <title>Andean soil-derived lignocellulolytic bacterial consortium as a source of novel taxa and putative plastic-active enzymes.</title>
        <authorList>
            <person name="Diaz-Garcia L."/>
            <person name="Chuvochina M."/>
            <person name="Feuerriegel G."/>
            <person name="Bunk B."/>
            <person name="Sproer C."/>
            <person name="Streit W.R."/>
            <person name="Rodriguez L.M."/>
            <person name="Overmann J."/>
            <person name="Jimenez D.J."/>
        </authorList>
    </citation>
    <scope>NUCLEOTIDE SEQUENCE</scope>
    <source>
        <strain evidence="6">MAG 2441</strain>
    </source>
</reference>
<keyword evidence="7" id="KW-1185">Reference proteome</keyword>
<dbReference type="Proteomes" id="UP001178662">
    <property type="component" value="Chromosome"/>
</dbReference>
<evidence type="ECO:0000256" key="3">
    <source>
        <dbReference type="ARBA" id="ARBA00022676"/>
    </source>
</evidence>
<name>A0AA95EWR8_9BACL</name>
<comment type="similarity">
    <text evidence="2">Belongs to the glycosyltransferase 2 family.</text>
</comment>
<sequence>MKSRATSRKIVHRSKQRLHGSIVKMRRRARSKEVEVTSPVIRELFETGFAQGYQEGRQAGFDRYGIAFEGTSIVIPTYNQLSLLRQCIHSILWSTTVPFEIIVVDNASTDGTAAYLQSLGGQVRYRVLETNRGFAGAINVGMMMAKGRTILLLNNDTIMCENLLSNMLICLTSDDSIGMVGPITNNISGSQRISVPYHSISRMPVFARKNNNSNPARWRDTDLLIGFCLLFRRDLFEEVGYLDEGFEIGNYEDNDYCARVQALGKRLVVAEDAFIHHIGSVSIKAVGRRMVQVNEQNQRFFSHKWPNLKLWLNELKEHNQTEQGRLPHLSILYPENIVVKGLDATPYWIENGVRRPIVGEVLLPVIQVSQIDLRRWPVDEPIVVEEAIFRWHGYHHTTEWEVGIVMCTDGTMYHIEHKQLRPILGAAALQSWNLHLKPTRTISVEQANRFPHGLPIIALAVLRSRL</sequence>
<evidence type="ECO:0000256" key="2">
    <source>
        <dbReference type="ARBA" id="ARBA00006739"/>
    </source>
</evidence>
<proteinExistence type="inferred from homology"/>
<dbReference type="PANTHER" id="PTHR43179">
    <property type="entry name" value="RHAMNOSYLTRANSFERASE WBBL"/>
    <property type="match status" value="1"/>
</dbReference>
<evidence type="ECO:0000259" key="5">
    <source>
        <dbReference type="Pfam" id="PF00535"/>
    </source>
</evidence>
<accession>A0AA95EWR8</accession>
<dbReference type="Gene3D" id="3.90.550.10">
    <property type="entry name" value="Spore Coat Polysaccharide Biosynthesis Protein SpsA, Chain A"/>
    <property type="match status" value="1"/>
</dbReference>
<dbReference type="InterPro" id="IPR001173">
    <property type="entry name" value="Glyco_trans_2-like"/>
</dbReference>
<feature type="domain" description="Glycosyltransferase 2-like" evidence="5">
    <location>
        <begin position="72"/>
        <end position="239"/>
    </location>
</feature>
<evidence type="ECO:0000256" key="1">
    <source>
        <dbReference type="ARBA" id="ARBA00004776"/>
    </source>
</evidence>
<comment type="pathway">
    <text evidence="1">Cell wall biogenesis; cell wall polysaccharide biosynthesis.</text>
</comment>
<dbReference type="CDD" id="cd04186">
    <property type="entry name" value="GT_2_like_c"/>
    <property type="match status" value="1"/>
</dbReference>
<dbReference type="EMBL" id="CP119317">
    <property type="protein sequence ID" value="WEK53352.1"/>
    <property type="molecule type" value="Genomic_DNA"/>
</dbReference>
<keyword evidence="4" id="KW-0808">Transferase</keyword>
<evidence type="ECO:0000313" key="7">
    <source>
        <dbReference type="Proteomes" id="UP001178662"/>
    </source>
</evidence>
<protein>
    <submittedName>
        <fullName evidence="6">Glycosyltransferase family 2 protein</fullName>
    </submittedName>
</protein>
<dbReference type="GO" id="GO:0016757">
    <property type="term" value="F:glycosyltransferase activity"/>
    <property type="evidence" value="ECO:0007669"/>
    <property type="project" value="UniProtKB-KW"/>
</dbReference>
<dbReference type="AlphaFoldDB" id="A0AA95EWR8"/>
<gene>
    <name evidence="6" type="ORF">P0Y55_12235</name>
</gene>
<evidence type="ECO:0000256" key="4">
    <source>
        <dbReference type="ARBA" id="ARBA00022679"/>
    </source>
</evidence>
<organism evidence="6 7">
    <name type="scientific">Candidatus Cohnella colombiensis</name>
    <dbReference type="NCBI Taxonomy" id="3121368"/>
    <lineage>
        <taxon>Bacteria</taxon>
        <taxon>Bacillati</taxon>
        <taxon>Bacillota</taxon>
        <taxon>Bacilli</taxon>
        <taxon>Bacillales</taxon>
        <taxon>Paenibacillaceae</taxon>
        <taxon>Cohnella</taxon>
    </lineage>
</organism>
<dbReference type="SUPFAM" id="SSF53448">
    <property type="entry name" value="Nucleotide-diphospho-sugar transferases"/>
    <property type="match status" value="1"/>
</dbReference>
<keyword evidence="3" id="KW-0328">Glycosyltransferase</keyword>
<dbReference type="Pfam" id="PF00535">
    <property type="entry name" value="Glycos_transf_2"/>
    <property type="match status" value="1"/>
</dbReference>
<evidence type="ECO:0000313" key="6">
    <source>
        <dbReference type="EMBL" id="WEK53352.1"/>
    </source>
</evidence>
<dbReference type="InterPro" id="IPR029044">
    <property type="entry name" value="Nucleotide-diphossugar_trans"/>
</dbReference>
<dbReference type="PANTHER" id="PTHR43179:SF12">
    <property type="entry name" value="GALACTOFURANOSYLTRANSFERASE GLFT2"/>
    <property type="match status" value="1"/>
</dbReference>